<organism evidence="1 2">
    <name type="scientific">Lithospermum erythrorhizon</name>
    <name type="common">Purple gromwell</name>
    <name type="synonym">Lithospermum officinale var. erythrorhizon</name>
    <dbReference type="NCBI Taxonomy" id="34254"/>
    <lineage>
        <taxon>Eukaryota</taxon>
        <taxon>Viridiplantae</taxon>
        <taxon>Streptophyta</taxon>
        <taxon>Embryophyta</taxon>
        <taxon>Tracheophyta</taxon>
        <taxon>Spermatophyta</taxon>
        <taxon>Magnoliopsida</taxon>
        <taxon>eudicotyledons</taxon>
        <taxon>Gunneridae</taxon>
        <taxon>Pentapetalae</taxon>
        <taxon>asterids</taxon>
        <taxon>lamiids</taxon>
        <taxon>Boraginales</taxon>
        <taxon>Boraginaceae</taxon>
        <taxon>Boraginoideae</taxon>
        <taxon>Lithospermeae</taxon>
        <taxon>Lithospermum</taxon>
    </lineage>
</organism>
<protein>
    <submittedName>
        <fullName evidence="1">Uncharacterized protein</fullName>
    </submittedName>
</protein>
<name>A0AAV3PVV0_LITER</name>
<dbReference type="Proteomes" id="UP001454036">
    <property type="component" value="Unassembled WGS sequence"/>
</dbReference>
<proteinExistence type="predicted"/>
<reference evidence="1 2" key="1">
    <citation type="submission" date="2024-01" db="EMBL/GenBank/DDBJ databases">
        <title>The complete chloroplast genome sequence of Lithospermum erythrorhizon: insights into the phylogenetic relationship among Boraginaceae species and the maternal lineages of purple gromwells.</title>
        <authorList>
            <person name="Okada T."/>
            <person name="Watanabe K."/>
        </authorList>
    </citation>
    <scope>NUCLEOTIDE SEQUENCE [LARGE SCALE GENOMIC DNA]</scope>
</reference>
<evidence type="ECO:0000313" key="2">
    <source>
        <dbReference type="Proteomes" id="UP001454036"/>
    </source>
</evidence>
<dbReference type="AlphaFoldDB" id="A0AAV3PVV0"/>
<comment type="caution">
    <text evidence="1">The sequence shown here is derived from an EMBL/GenBank/DDBJ whole genome shotgun (WGS) entry which is preliminary data.</text>
</comment>
<gene>
    <name evidence="1" type="ORF">LIER_13015</name>
</gene>
<keyword evidence="2" id="KW-1185">Reference proteome</keyword>
<evidence type="ECO:0000313" key="1">
    <source>
        <dbReference type="EMBL" id="GAA0155246.1"/>
    </source>
</evidence>
<sequence>MAECQMATPAEIALQEGISSACEAVPATQASPAKKKMKRGLGGIGARVPRVWVPLKKVDRPRSPPTDDTFTALEKLRRIFRHKMDWKIFYEEGVLIGADLIYDKKFELSRNPITWGDIMLHRRRLPPPPNTVPLMSMPVKRPIAFKKVKVVKKGGLIDSSFFDSEAAP</sequence>
<dbReference type="EMBL" id="BAABME010002577">
    <property type="protein sequence ID" value="GAA0155246.1"/>
    <property type="molecule type" value="Genomic_DNA"/>
</dbReference>
<accession>A0AAV3PVV0</accession>